<dbReference type="GO" id="GO:0005524">
    <property type="term" value="F:ATP binding"/>
    <property type="evidence" value="ECO:0007669"/>
    <property type="project" value="UniProtKB-UniRule"/>
</dbReference>
<keyword evidence="2" id="KW-0175">Coiled coil</keyword>
<evidence type="ECO:0000256" key="2">
    <source>
        <dbReference type="SAM" id="Coils"/>
    </source>
</evidence>
<dbReference type="Pfam" id="PF01590">
    <property type="entry name" value="GAF"/>
    <property type="match status" value="1"/>
</dbReference>
<dbReference type="InterPro" id="IPR027417">
    <property type="entry name" value="P-loop_NTPase"/>
</dbReference>
<dbReference type="Gene3D" id="3.30.450.20">
    <property type="entry name" value="PAS domain"/>
    <property type="match status" value="2"/>
</dbReference>
<dbReference type="PANTHER" id="PTHR44757:SF2">
    <property type="entry name" value="BIOFILM ARCHITECTURE MAINTENANCE PROTEIN MBAA"/>
    <property type="match status" value="1"/>
</dbReference>
<dbReference type="SUPFAM" id="SSF55781">
    <property type="entry name" value="GAF domain-like"/>
    <property type="match status" value="1"/>
</dbReference>
<evidence type="ECO:0000313" key="5">
    <source>
        <dbReference type="EMBL" id="NER30914.1"/>
    </source>
</evidence>
<dbReference type="PROSITE" id="PS50112">
    <property type="entry name" value="PAS"/>
    <property type="match status" value="2"/>
</dbReference>
<feature type="domain" description="ATP-grasp" evidence="4">
    <location>
        <begin position="469"/>
        <end position="690"/>
    </location>
</feature>
<comment type="caution">
    <text evidence="5">The sequence shown here is derived from an EMBL/GenBank/DDBJ whole genome shotgun (WGS) entry which is preliminary data.</text>
</comment>
<dbReference type="SUPFAM" id="SSF52540">
    <property type="entry name" value="P-loop containing nucleoside triphosphate hydrolases"/>
    <property type="match status" value="1"/>
</dbReference>
<proteinExistence type="predicted"/>
<dbReference type="Pfam" id="PF13426">
    <property type="entry name" value="PAS_9"/>
    <property type="match status" value="1"/>
</dbReference>
<feature type="non-terminal residue" evidence="5">
    <location>
        <position position="809"/>
    </location>
</feature>
<dbReference type="SMART" id="SM00065">
    <property type="entry name" value="GAF"/>
    <property type="match status" value="1"/>
</dbReference>
<dbReference type="InterPro" id="IPR011761">
    <property type="entry name" value="ATP-grasp"/>
</dbReference>
<dbReference type="SMART" id="SM00091">
    <property type="entry name" value="PAS"/>
    <property type="match status" value="2"/>
</dbReference>
<keyword evidence="1" id="KW-0547">Nucleotide-binding</keyword>
<dbReference type="InterPro" id="IPR052155">
    <property type="entry name" value="Biofilm_reg_signaling"/>
</dbReference>
<dbReference type="InterPro" id="IPR003018">
    <property type="entry name" value="GAF"/>
</dbReference>
<feature type="domain" description="PAS" evidence="3">
    <location>
        <begin position="626"/>
        <end position="696"/>
    </location>
</feature>
<dbReference type="InterPro" id="IPR013656">
    <property type="entry name" value="PAS_4"/>
</dbReference>
<dbReference type="InterPro" id="IPR000014">
    <property type="entry name" value="PAS"/>
</dbReference>
<dbReference type="AlphaFoldDB" id="A0A6B3NL86"/>
<sequence length="809" mass="92245">MDNYKYQVGGRLPVDAPSYVVRQADKQLYQALKTGEFCYVLNSRQMGKSSLQVRVCQQLTKDGIACGLVDISGIGSHETTQQHWYADITRSLVRSFKLHRYFVLGPWLQQRQYLSPVHCFSEFLEQVLPELITQPIVIFIDEIDSILRLPFNNDDFFALLRSIHQNRHLTFALLGVATPLDLIANKTRTPFNIGQAIELTGFTQLESEPLFQGLVGKVKDPQETIQEILTWTGGQPFLTQKLCQLIVNNAEGDSCKEEKFSQSRVSRIVREQLINHWVAQDEPPHLRTIRARLLSNERRAGRLLELYQKILYRESVLADDSAEQMELLLSGLVVKRQGQLRVYNRIYQEVFNPDWVKAQLGYLRPYSYLLEGWVASQQCDESRLLRGKTLRDAQAWASGKNLSNLDYQFLAASQDLDRKEVQQALEARRIKEVEAQTIELAKTNELLKQAQADLESRLRQQSVLLELGQSALATTNLDKLMQTVTTLVAQSLNVEYCKVLELLNNGKELLLRAGVGWQQGLVGMATVSTDINSQAGYTLLANSPVIVEDLTTEKRFNGPPLLHNHGVISGMSVIINGPNRPFGVLGAHTTKRRHFSQDDINFLQVVSNILATAIERQRTEIALQVSEAKNRALLNAIPDLMFLLSGDGIYLDFKASRVEELLVRPDEFLGKTVLEVMPTEIAQQTMYYVQQALQTGKIQIFENQLRLKNQIHNYELRLVVSGENQVLCIVRDITERKLAEEALRQSEQRYRLLYKNTPVMLHSIDRNGRLISVSNYWLEKLGYERREVIGRKSVEFLTPESSLYAQEVD</sequence>
<accession>A0A6B3NL86</accession>
<dbReference type="CDD" id="cd00130">
    <property type="entry name" value="PAS"/>
    <property type="match status" value="1"/>
</dbReference>
<reference evidence="5" key="1">
    <citation type="submission" date="2019-11" db="EMBL/GenBank/DDBJ databases">
        <title>Genomic insights into an expanded diversity of filamentous marine cyanobacteria reveals the extraordinary biosynthetic potential of Moorea and Okeania.</title>
        <authorList>
            <person name="Ferreira Leao T."/>
            <person name="Wang M."/>
            <person name="Moss N."/>
            <person name="Da Silva R."/>
            <person name="Sanders J."/>
            <person name="Nurk S."/>
            <person name="Gurevich A."/>
            <person name="Humphrey G."/>
            <person name="Reher R."/>
            <person name="Zhu Q."/>
            <person name="Belda-Ferre P."/>
            <person name="Glukhov E."/>
            <person name="Rex R."/>
            <person name="Dorrestein P.C."/>
            <person name="Knight R."/>
            <person name="Pevzner P."/>
            <person name="Gerwick W.H."/>
            <person name="Gerwick L."/>
        </authorList>
    </citation>
    <scope>NUCLEOTIDE SEQUENCE</scope>
    <source>
        <strain evidence="5">SIO1C4</strain>
    </source>
</reference>
<dbReference type="Pfam" id="PF14516">
    <property type="entry name" value="AAA_35"/>
    <property type="match status" value="1"/>
</dbReference>
<keyword evidence="1" id="KW-0067">ATP-binding</keyword>
<dbReference type="NCBIfam" id="TIGR00229">
    <property type="entry name" value="sensory_box"/>
    <property type="match status" value="2"/>
</dbReference>
<organism evidence="5">
    <name type="scientific">Symploca sp. SIO1C4</name>
    <dbReference type="NCBI Taxonomy" id="2607765"/>
    <lineage>
        <taxon>Bacteria</taxon>
        <taxon>Bacillati</taxon>
        <taxon>Cyanobacteriota</taxon>
        <taxon>Cyanophyceae</taxon>
        <taxon>Coleofasciculales</taxon>
        <taxon>Coleofasciculaceae</taxon>
        <taxon>Symploca</taxon>
    </lineage>
</organism>
<feature type="domain" description="PAS" evidence="3">
    <location>
        <begin position="746"/>
        <end position="809"/>
    </location>
</feature>
<name>A0A6B3NL86_9CYAN</name>
<dbReference type="EMBL" id="JAAHFQ010000673">
    <property type="protein sequence ID" value="NER30914.1"/>
    <property type="molecule type" value="Genomic_DNA"/>
</dbReference>
<dbReference type="InterPro" id="IPR029016">
    <property type="entry name" value="GAF-like_dom_sf"/>
</dbReference>
<dbReference type="PANTHER" id="PTHR44757">
    <property type="entry name" value="DIGUANYLATE CYCLASE DGCP"/>
    <property type="match status" value="1"/>
</dbReference>
<evidence type="ECO:0000259" key="3">
    <source>
        <dbReference type="PROSITE" id="PS50112"/>
    </source>
</evidence>
<gene>
    <name evidence="5" type="ORF">F6J89_25660</name>
</gene>
<protein>
    <submittedName>
        <fullName evidence="5">PAS domain S-box protein</fullName>
    </submittedName>
</protein>
<dbReference type="Gene3D" id="3.40.50.300">
    <property type="entry name" value="P-loop containing nucleotide triphosphate hydrolases"/>
    <property type="match status" value="1"/>
</dbReference>
<evidence type="ECO:0000256" key="1">
    <source>
        <dbReference type="PROSITE-ProRule" id="PRU00409"/>
    </source>
</evidence>
<dbReference type="SUPFAM" id="SSF55785">
    <property type="entry name" value="PYP-like sensor domain (PAS domain)"/>
    <property type="match status" value="2"/>
</dbReference>
<feature type="coiled-coil region" evidence="2">
    <location>
        <begin position="433"/>
        <end position="460"/>
    </location>
</feature>
<dbReference type="PROSITE" id="PS50975">
    <property type="entry name" value="ATP_GRASP"/>
    <property type="match status" value="1"/>
</dbReference>
<evidence type="ECO:0000259" key="4">
    <source>
        <dbReference type="PROSITE" id="PS50975"/>
    </source>
</evidence>
<dbReference type="GO" id="GO:0046872">
    <property type="term" value="F:metal ion binding"/>
    <property type="evidence" value="ECO:0007669"/>
    <property type="project" value="InterPro"/>
</dbReference>
<dbReference type="Pfam" id="PF08448">
    <property type="entry name" value="PAS_4"/>
    <property type="match status" value="1"/>
</dbReference>
<dbReference type="InterPro" id="IPR035965">
    <property type="entry name" value="PAS-like_dom_sf"/>
</dbReference>
<dbReference type="Gene3D" id="3.30.450.40">
    <property type="match status" value="1"/>
</dbReference>